<reference evidence="2 3" key="1">
    <citation type="submission" date="2016-11" db="EMBL/GenBank/DDBJ databases">
        <title>Paenibacillus species isolates.</title>
        <authorList>
            <person name="Beno S.M."/>
        </authorList>
    </citation>
    <scope>NUCLEOTIDE SEQUENCE [LARGE SCALE GENOMIC DNA]</scope>
    <source>
        <strain evidence="2 3">FSL R5-0378</strain>
    </source>
</reference>
<dbReference type="RefSeq" id="WP_076164585.1">
    <property type="nucleotide sequence ID" value="NZ_MRTP01000001.1"/>
</dbReference>
<dbReference type="Proteomes" id="UP000187172">
    <property type="component" value="Unassembled WGS sequence"/>
</dbReference>
<feature type="domain" description="Xylose isomerase-like TIM barrel" evidence="1">
    <location>
        <begin position="22"/>
        <end position="262"/>
    </location>
</feature>
<dbReference type="InterPro" id="IPR036237">
    <property type="entry name" value="Xyl_isomerase-like_sf"/>
</dbReference>
<name>A0A1R1EZA3_9BACL</name>
<evidence type="ECO:0000313" key="2">
    <source>
        <dbReference type="EMBL" id="OMF57153.1"/>
    </source>
</evidence>
<dbReference type="PANTHER" id="PTHR12110">
    <property type="entry name" value="HYDROXYPYRUVATE ISOMERASE"/>
    <property type="match status" value="1"/>
</dbReference>
<dbReference type="Pfam" id="PF01261">
    <property type="entry name" value="AP_endonuc_2"/>
    <property type="match status" value="1"/>
</dbReference>
<proteinExistence type="predicted"/>
<comment type="caution">
    <text evidence="2">The sequence shown here is derived from an EMBL/GenBank/DDBJ whole genome shotgun (WGS) entry which is preliminary data.</text>
</comment>
<gene>
    <name evidence="2" type="ORF">BK138_00530</name>
</gene>
<dbReference type="AlphaFoldDB" id="A0A1R1EZA3"/>
<dbReference type="STRING" id="297318.BK138_00530"/>
<evidence type="ECO:0000259" key="1">
    <source>
        <dbReference type="Pfam" id="PF01261"/>
    </source>
</evidence>
<sequence length="273" mass="30950">MLVLTGFADEISDRLEEQLDVLVSEGISYLELRSVYGKNVLELTDEELVRLKSALSKTSIRVSSIGSPIGKYPIQAPFAPELEKLKRASDIAKQLDARYIRVFSYYIPDNEEPENYRGEVLSRMKMLTRTAEEEHITLLMENDSGVYGDTDARCLSILQHCDSPCLRLAFDPGNFVMNRVMPMSEAYPQLSTYLEYVHIKDADQQSRMFVPAGEGDGEFSAFVKALKERSFSGFLSIEPHLHRAFPEQEGPERFRIAAQALKRLLLNEGLAWS</sequence>
<organism evidence="2 3">
    <name type="scientific">Paenibacillus rhizosphaerae</name>
    <dbReference type="NCBI Taxonomy" id="297318"/>
    <lineage>
        <taxon>Bacteria</taxon>
        <taxon>Bacillati</taxon>
        <taxon>Bacillota</taxon>
        <taxon>Bacilli</taxon>
        <taxon>Bacillales</taxon>
        <taxon>Paenibacillaceae</taxon>
        <taxon>Paenibacillus</taxon>
    </lineage>
</organism>
<dbReference type="PANTHER" id="PTHR12110:SF53">
    <property type="entry name" value="BLR5974 PROTEIN"/>
    <property type="match status" value="1"/>
</dbReference>
<protein>
    <submittedName>
        <fullName evidence="2">Xylose isomerase</fullName>
    </submittedName>
</protein>
<keyword evidence="2" id="KW-0413">Isomerase</keyword>
<dbReference type="InterPro" id="IPR050312">
    <property type="entry name" value="IolE/XylAMocC-like"/>
</dbReference>
<dbReference type="EMBL" id="MRTP01000001">
    <property type="protein sequence ID" value="OMF57153.1"/>
    <property type="molecule type" value="Genomic_DNA"/>
</dbReference>
<dbReference type="GO" id="GO:0016853">
    <property type="term" value="F:isomerase activity"/>
    <property type="evidence" value="ECO:0007669"/>
    <property type="project" value="UniProtKB-KW"/>
</dbReference>
<accession>A0A1R1EZA3</accession>
<evidence type="ECO:0000313" key="3">
    <source>
        <dbReference type="Proteomes" id="UP000187172"/>
    </source>
</evidence>
<dbReference type="Gene3D" id="3.20.20.150">
    <property type="entry name" value="Divalent-metal-dependent TIM barrel enzymes"/>
    <property type="match status" value="1"/>
</dbReference>
<dbReference type="InterPro" id="IPR013022">
    <property type="entry name" value="Xyl_isomerase-like_TIM-brl"/>
</dbReference>
<dbReference type="SUPFAM" id="SSF51658">
    <property type="entry name" value="Xylose isomerase-like"/>
    <property type="match status" value="1"/>
</dbReference>
<keyword evidence="3" id="KW-1185">Reference proteome</keyword>